<evidence type="ECO:0000313" key="2">
    <source>
        <dbReference type="Proteomes" id="UP000008144"/>
    </source>
</evidence>
<dbReference type="STRING" id="7719.ENSCINP00000034278"/>
<dbReference type="InterPro" id="IPR040632">
    <property type="entry name" value="Sulfotransfer_4"/>
</dbReference>
<dbReference type="AlphaFoldDB" id="H2XX94"/>
<reference evidence="1" key="3">
    <citation type="submission" date="2025-08" db="UniProtKB">
        <authorList>
            <consortium name="Ensembl"/>
        </authorList>
    </citation>
    <scope>IDENTIFICATION</scope>
</reference>
<dbReference type="GeneTree" id="ENSGT00940000163713"/>
<reference evidence="1" key="4">
    <citation type="submission" date="2025-09" db="UniProtKB">
        <authorList>
            <consortium name="Ensembl"/>
        </authorList>
    </citation>
    <scope>IDENTIFICATION</scope>
</reference>
<sequence length="178" mass="21012">MKVIFAGYSKTGTKTMNAAFLMLGYKTYDWLENYWYLGSEWNRILTSGGTVEDFRRMYEGVDAVVDAPANLYWEQILEAYPDAKVILTIREEESWIRSGRKQLHTIESNLILTLMQVLTYSGWQYFFWSNRVMNANIGTWRDWPWSRFSFSPTTAIRQYREHNAFILQVKQPSCNLKA</sequence>
<evidence type="ECO:0008006" key="3">
    <source>
        <dbReference type="Google" id="ProtNLM"/>
    </source>
</evidence>
<dbReference type="Proteomes" id="UP000008144">
    <property type="component" value="Chromosome 3"/>
</dbReference>
<name>H2XX94_CIOIN</name>
<protein>
    <recommendedName>
        <fullName evidence="3">Sulfotransferase</fullName>
    </recommendedName>
</protein>
<dbReference type="InParanoid" id="H2XX94"/>
<reference evidence="2" key="1">
    <citation type="journal article" date="2002" name="Science">
        <title>The draft genome of Ciona intestinalis: insights into chordate and vertebrate origins.</title>
        <authorList>
            <person name="Dehal P."/>
            <person name="Satou Y."/>
            <person name="Campbell R.K."/>
            <person name="Chapman J."/>
            <person name="Degnan B."/>
            <person name="De Tomaso A."/>
            <person name="Davidson B."/>
            <person name="Di Gregorio A."/>
            <person name="Gelpke M."/>
            <person name="Goodstein D.M."/>
            <person name="Harafuji N."/>
            <person name="Hastings K.E."/>
            <person name="Ho I."/>
            <person name="Hotta K."/>
            <person name="Huang W."/>
            <person name="Kawashima T."/>
            <person name="Lemaire P."/>
            <person name="Martinez D."/>
            <person name="Meinertzhagen I.A."/>
            <person name="Necula S."/>
            <person name="Nonaka M."/>
            <person name="Putnam N."/>
            <person name="Rash S."/>
            <person name="Saiga H."/>
            <person name="Satake M."/>
            <person name="Terry A."/>
            <person name="Yamada L."/>
            <person name="Wang H.G."/>
            <person name="Awazu S."/>
            <person name="Azumi K."/>
            <person name="Boore J."/>
            <person name="Branno M."/>
            <person name="Chin-Bow S."/>
            <person name="DeSantis R."/>
            <person name="Doyle S."/>
            <person name="Francino P."/>
            <person name="Keys D.N."/>
            <person name="Haga S."/>
            <person name="Hayashi H."/>
            <person name="Hino K."/>
            <person name="Imai K.S."/>
            <person name="Inaba K."/>
            <person name="Kano S."/>
            <person name="Kobayashi K."/>
            <person name="Kobayashi M."/>
            <person name="Lee B.I."/>
            <person name="Makabe K.W."/>
            <person name="Manohar C."/>
            <person name="Matassi G."/>
            <person name="Medina M."/>
            <person name="Mochizuki Y."/>
            <person name="Mount S."/>
            <person name="Morishita T."/>
            <person name="Miura S."/>
            <person name="Nakayama A."/>
            <person name="Nishizaka S."/>
            <person name="Nomoto H."/>
            <person name="Ohta F."/>
            <person name="Oishi K."/>
            <person name="Rigoutsos I."/>
            <person name="Sano M."/>
            <person name="Sasaki A."/>
            <person name="Sasakura Y."/>
            <person name="Shoguchi E."/>
            <person name="Shin-i T."/>
            <person name="Spagnuolo A."/>
            <person name="Stainier D."/>
            <person name="Suzuki M.M."/>
            <person name="Tassy O."/>
            <person name="Takatori N."/>
            <person name="Tokuoka M."/>
            <person name="Yagi K."/>
            <person name="Yoshizaki F."/>
            <person name="Wada S."/>
            <person name="Zhang C."/>
            <person name="Hyatt P.D."/>
            <person name="Larimer F."/>
            <person name="Detter C."/>
            <person name="Doggett N."/>
            <person name="Glavina T."/>
            <person name="Hawkins T."/>
            <person name="Richardson P."/>
            <person name="Lucas S."/>
            <person name="Kohara Y."/>
            <person name="Levine M."/>
            <person name="Satoh N."/>
            <person name="Rokhsar D.S."/>
        </authorList>
    </citation>
    <scope>NUCLEOTIDE SEQUENCE [LARGE SCALE GENOMIC DNA]</scope>
</reference>
<evidence type="ECO:0000313" key="1">
    <source>
        <dbReference type="Ensembl" id="ENSCINP00000034278.1"/>
    </source>
</evidence>
<proteinExistence type="predicted"/>
<dbReference type="Ensembl" id="ENSCINT00000033969.1">
    <property type="protein sequence ID" value="ENSCINP00000034278.1"/>
    <property type="gene ID" value="ENSCING00000022595.1"/>
</dbReference>
<dbReference type="PANTHER" id="PTHR36978:SF4">
    <property type="entry name" value="P-LOOP CONTAINING NUCLEOSIDE TRIPHOSPHATE HYDROLASE PROTEIN"/>
    <property type="match status" value="1"/>
</dbReference>
<dbReference type="PANTHER" id="PTHR36978">
    <property type="entry name" value="P-LOOP CONTAINING NUCLEOTIDE TRIPHOSPHATE HYDROLASE"/>
    <property type="match status" value="1"/>
</dbReference>
<reference evidence="1" key="2">
    <citation type="journal article" date="2008" name="Genome Biol.">
        <title>Improved genome assembly and evidence-based global gene model set for the chordate Ciona intestinalis: new insight into intron and operon populations.</title>
        <authorList>
            <person name="Satou Y."/>
            <person name="Mineta K."/>
            <person name="Ogasawara M."/>
            <person name="Sasakura Y."/>
            <person name="Shoguchi E."/>
            <person name="Ueno K."/>
            <person name="Yamada L."/>
            <person name="Matsumoto J."/>
            <person name="Wasserscheid J."/>
            <person name="Dewar K."/>
            <person name="Wiley G.B."/>
            <person name="Macmil S.L."/>
            <person name="Roe B.A."/>
            <person name="Zeller R.W."/>
            <person name="Hastings K.E."/>
            <person name="Lemaire P."/>
            <person name="Lindquist E."/>
            <person name="Endo T."/>
            <person name="Hotta K."/>
            <person name="Inaba K."/>
        </authorList>
    </citation>
    <scope>NUCLEOTIDE SEQUENCE [LARGE SCALE GENOMIC DNA]</scope>
    <source>
        <strain evidence="1">wild type</strain>
    </source>
</reference>
<accession>H2XX94</accession>
<dbReference type="Pfam" id="PF17784">
    <property type="entry name" value="Sulfotransfer_4"/>
    <property type="match status" value="1"/>
</dbReference>
<dbReference type="InterPro" id="IPR027417">
    <property type="entry name" value="P-loop_NTPase"/>
</dbReference>
<dbReference type="HOGENOM" id="CLU_061199_2_2_1"/>
<dbReference type="SUPFAM" id="SSF52540">
    <property type="entry name" value="P-loop containing nucleoside triphosphate hydrolases"/>
    <property type="match status" value="1"/>
</dbReference>
<organism evidence="1 2">
    <name type="scientific">Ciona intestinalis</name>
    <name type="common">Transparent sea squirt</name>
    <name type="synonym">Ascidia intestinalis</name>
    <dbReference type="NCBI Taxonomy" id="7719"/>
    <lineage>
        <taxon>Eukaryota</taxon>
        <taxon>Metazoa</taxon>
        <taxon>Chordata</taxon>
        <taxon>Tunicata</taxon>
        <taxon>Ascidiacea</taxon>
        <taxon>Phlebobranchia</taxon>
        <taxon>Cionidae</taxon>
        <taxon>Ciona</taxon>
    </lineage>
</organism>
<dbReference type="Gene3D" id="3.40.50.300">
    <property type="entry name" value="P-loop containing nucleotide triphosphate hydrolases"/>
    <property type="match status" value="1"/>
</dbReference>
<keyword evidence="2" id="KW-1185">Reference proteome</keyword>
<dbReference type="EMBL" id="EAAA01001615">
    <property type="status" value="NOT_ANNOTATED_CDS"/>
    <property type="molecule type" value="Genomic_DNA"/>
</dbReference>